<evidence type="ECO:0000313" key="1">
    <source>
        <dbReference type="EMBL" id="AVK76460.1"/>
    </source>
</evidence>
<dbReference type="EMBL" id="MG011690">
    <property type="protein sequence ID" value="AVK76460.1"/>
    <property type="molecule type" value="Genomic_DNA"/>
</dbReference>
<protein>
    <submittedName>
        <fullName evidence="1">Uncharacterized protein</fullName>
    </submittedName>
</protein>
<dbReference type="GeneID" id="36843173"/>
<sequence length="115" mass="12726">MTCLFLYASFAGLSGEDASPFFLSGNSMSRACRGTESANMRRRLLRCARPFLSALLGALQSPGPERDNKTKKKSRRGVPVAFALCRCARLEVDRNAKRAGGSAPIRPLFLWYSFF</sequence>
<dbReference type="Proteomes" id="UP000249287">
    <property type="component" value="Segment"/>
</dbReference>
<reference evidence="1" key="1">
    <citation type="journal article" date="2018" name="Nat. Commun.">
        <title>Diversity and evolution of the emerging Pandoraviridae family.</title>
        <authorList>
            <person name="Legendre M."/>
            <person name="Fabre E."/>
            <person name="Poirot O."/>
            <person name="Jeudy S."/>
            <person name="Lartigue A."/>
            <person name="Alempic J.M."/>
            <person name="Beucher L."/>
            <person name="Philippe N."/>
            <person name="Bertaux L."/>
            <person name="Christo-Foroux E."/>
            <person name="Labadie K."/>
            <person name="Coute Y."/>
            <person name="Abergel C."/>
            <person name="Claverie J.M."/>
        </authorList>
    </citation>
    <scope>NUCLEOTIDE SEQUENCE [LARGE SCALE GENOMIC DNA]</scope>
    <source>
        <strain evidence="1">Neocaledonia</strain>
    </source>
</reference>
<name>A0A2U7UDQ4_9VIRU</name>
<dbReference type="KEGG" id="vg:36843173"/>
<accession>A0A2U7UDQ4</accession>
<organism evidence="1">
    <name type="scientific">Pandoravirus neocaledonia</name>
    <dbReference type="NCBI Taxonomy" id="2107708"/>
    <lineage>
        <taxon>Viruses</taxon>
        <taxon>Pandoravirus</taxon>
    </lineage>
</organism>
<gene>
    <name evidence="1" type="ORF">pneo_cds_853</name>
</gene>
<proteinExistence type="predicted"/>
<dbReference type="RefSeq" id="YP_009482463.1">
    <property type="nucleotide sequence ID" value="NC_037666.1"/>
</dbReference>